<dbReference type="RefSeq" id="WP_006961057.1">
    <property type="nucleotide sequence ID" value="NZ_CP047221.1"/>
</dbReference>
<geneLocation type="plasmid" evidence="8 10">
    <name>pSYA3-2</name>
</geneLocation>
<reference evidence="8 10" key="2">
    <citation type="submission" date="2020-07" db="EMBL/GenBank/DDBJ databases">
        <title>Whole genome sequence of Sphingobium yanoikuyae A3.</title>
        <authorList>
            <person name="Han S.-S."/>
        </authorList>
    </citation>
    <scope>NUCLEOTIDE SEQUENCE [LARGE SCALE GENOMIC DNA]</scope>
    <source>
        <strain evidence="8 10">A3</strain>
        <plasmid evidence="8 10">pSYA3-2</plasmid>
    </source>
</reference>
<dbReference type="GO" id="GO:0006633">
    <property type="term" value="P:fatty acid biosynthetic process"/>
    <property type="evidence" value="ECO:0007669"/>
    <property type="project" value="UniProtKB-UniPathway"/>
</dbReference>
<dbReference type="Gene3D" id="2.40.50.100">
    <property type="match status" value="1"/>
</dbReference>
<dbReference type="EMBL" id="CP047221">
    <property type="protein sequence ID" value="QHD70773.1"/>
    <property type="molecule type" value="Genomic_DNA"/>
</dbReference>
<feature type="region of interest" description="Disordered" evidence="5">
    <location>
        <begin position="41"/>
        <end position="76"/>
    </location>
</feature>
<keyword evidence="4" id="KW-0443">Lipid metabolism</keyword>
<evidence type="ECO:0000313" key="8">
    <source>
        <dbReference type="EMBL" id="QNG49638.1"/>
    </source>
</evidence>
<dbReference type="UniPathway" id="UPA00094"/>
<dbReference type="InterPro" id="IPR011053">
    <property type="entry name" value="Single_hybrid_motif"/>
</dbReference>
<comment type="pathway">
    <text evidence="4">Lipid metabolism; fatty acid biosynthesis.</text>
</comment>
<dbReference type="Proteomes" id="UP000464086">
    <property type="component" value="Plasmid unnamed2"/>
</dbReference>
<dbReference type="GO" id="GO:0009317">
    <property type="term" value="C:acetyl-CoA carboxylase complex"/>
    <property type="evidence" value="ECO:0007669"/>
    <property type="project" value="InterPro"/>
</dbReference>
<dbReference type="InterPro" id="IPR001249">
    <property type="entry name" value="AcCoA_biotinCC"/>
</dbReference>
<protein>
    <recommendedName>
        <fullName evidence="2 4">Biotin carboxyl carrier protein of acetyl-CoA carboxylase</fullName>
    </recommendedName>
</protein>
<dbReference type="InterPro" id="IPR000089">
    <property type="entry name" value="Biotin_lipoyl"/>
</dbReference>
<dbReference type="AlphaFoldDB" id="A0A6P1GR72"/>
<dbReference type="EMBL" id="CP060125">
    <property type="protein sequence ID" value="QNG49638.1"/>
    <property type="molecule type" value="Genomic_DNA"/>
</dbReference>
<dbReference type="PROSITE" id="PS50968">
    <property type="entry name" value="BIOTINYL_LIPOYL"/>
    <property type="match status" value="1"/>
</dbReference>
<name>A0A6P1GR72_SPHYA</name>
<gene>
    <name evidence="7" type="ORF">GS397_27095</name>
    <name evidence="8" type="ORF">H3V42_33130</name>
</gene>
<keyword evidence="4" id="KW-0444">Lipid biosynthesis</keyword>
<evidence type="ECO:0000313" key="7">
    <source>
        <dbReference type="EMBL" id="QHD70773.1"/>
    </source>
</evidence>
<dbReference type="Proteomes" id="UP000515377">
    <property type="component" value="Plasmid pSYA3-2"/>
</dbReference>
<keyword evidence="7" id="KW-0614">Plasmid</keyword>
<dbReference type="NCBIfam" id="NF005457">
    <property type="entry name" value="PRK07051.1"/>
    <property type="match status" value="1"/>
</dbReference>
<accession>A0A6P1GR72</accession>
<evidence type="ECO:0000256" key="1">
    <source>
        <dbReference type="ARBA" id="ARBA00003761"/>
    </source>
</evidence>
<dbReference type="PRINTS" id="PR01071">
    <property type="entry name" value="ACOABIOTINCC"/>
</dbReference>
<evidence type="ECO:0000313" key="10">
    <source>
        <dbReference type="Proteomes" id="UP000515377"/>
    </source>
</evidence>
<keyword evidence="3 4" id="KW-0092">Biotin</keyword>
<dbReference type="PANTHER" id="PTHR45266">
    <property type="entry name" value="OXALOACETATE DECARBOXYLASE ALPHA CHAIN"/>
    <property type="match status" value="1"/>
</dbReference>
<evidence type="ECO:0000313" key="9">
    <source>
        <dbReference type="Proteomes" id="UP000464086"/>
    </source>
</evidence>
<feature type="domain" description="Lipoyl-binding" evidence="6">
    <location>
        <begin position="72"/>
        <end position="157"/>
    </location>
</feature>
<proteinExistence type="predicted"/>
<sequence>MKGDLPLSPEDVNEIVTILKGSQYDRLDIRTDRYRLRVSRADAGEGQGEGWSQAWSLEDEASPAGATAQSGQEEIPVPEGMHAIRAPLPGVFYRSPAPGTAYFVEVGSSVEAESNVGIIETMKLFNPVPAACAGEIAEILVENGAMVDAGAILMLVK</sequence>
<comment type="function">
    <text evidence="1 4">This protein is a component of the acetyl coenzyme A carboxylase complex; first, biotin carboxylase catalyzes the carboxylation of the carrier protein and then the transcarboxylase transfers the carboxyl group to form malonyl-CoA.</text>
</comment>
<evidence type="ECO:0000256" key="5">
    <source>
        <dbReference type="SAM" id="MobiDB-lite"/>
    </source>
</evidence>
<evidence type="ECO:0000256" key="2">
    <source>
        <dbReference type="ARBA" id="ARBA00017562"/>
    </source>
</evidence>
<geneLocation type="plasmid" evidence="7">
    <name>unnamed2</name>
</geneLocation>
<dbReference type="InterPro" id="IPR050709">
    <property type="entry name" value="Biotin_Carboxyl_Carrier/Decarb"/>
</dbReference>
<dbReference type="PANTHER" id="PTHR45266:SF3">
    <property type="entry name" value="OXALOACETATE DECARBOXYLASE ALPHA CHAIN"/>
    <property type="match status" value="1"/>
</dbReference>
<evidence type="ECO:0000259" key="6">
    <source>
        <dbReference type="PROSITE" id="PS50968"/>
    </source>
</evidence>
<dbReference type="GO" id="GO:0003989">
    <property type="term" value="F:acetyl-CoA carboxylase activity"/>
    <property type="evidence" value="ECO:0007669"/>
    <property type="project" value="InterPro"/>
</dbReference>
<evidence type="ECO:0000256" key="3">
    <source>
        <dbReference type="ARBA" id="ARBA00023267"/>
    </source>
</evidence>
<reference evidence="7 9" key="1">
    <citation type="submission" date="2019-12" db="EMBL/GenBank/DDBJ databases">
        <title>Functional and genomic insights into the Sphingobium yanoikuyae YC-JY1, a bacterium efficiently degrading bisphenol A.</title>
        <authorList>
            <person name="Jia Y."/>
            <person name="Li X."/>
            <person name="Wang J."/>
            <person name="Eltoukhy A."/>
            <person name="Lamraoui I."/>
            <person name="Yan Y."/>
        </authorList>
    </citation>
    <scope>NUCLEOTIDE SEQUENCE [LARGE SCALE GENOMIC DNA]</scope>
    <source>
        <strain evidence="7 9">YC-JY1</strain>
        <plasmid evidence="7 9">unnamed2</plasmid>
    </source>
</reference>
<keyword evidence="4" id="KW-0276">Fatty acid metabolism</keyword>
<organism evidence="7 9">
    <name type="scientific">Sphingobium yanoikuyae</name>
    <name type="common">Sphingomonas yanoikuyae</name>
    <dbReference type="NCBI Taxonomy" id="13690"/>
    <lineage>
        <taxon>Bacteria</taxon>
        <taxon>Pseudomonadati</taxon>
        <taxon>Pseudomonadota</taxon>
        <taxon>Alphaproteobacteria</taxon>
        <taxon>Sphingomonadales</taxon>
        <taxon>Sphingomonadaceae</taxon>
        <taxon>Sphingobium</taxon>
    </lineage>
</organism>
<keyword evidence="4" id="KW-0275">Fatty acid biosynthesis</keyword>
<dbReference type="CDD" id="cd06850">
    <property type="entry name" value="biotinyl_domain"/>
    <property type="match status" value="1"/>
</dbReference>
<evidence type="ECO:0000256" key="4">
    <source>
        <dbReference type="RuleBase" id="RU364072"/>
    </source>
</evidence>
<dbReference type="SUPFAM" id="SSF51230">
    <property type="entry name" value="Single hybrid motif"/>
    <property type="match status" value="1"/>
</dbReference>
<dbReference type="Pfam" id="PF00364">
    <property type="entry name" value="Biotin_lipoyl"/>
    <property type="match status" value="1"/>
</dbReference>